<comment type="caution">
    <text evidence="2">The sequence shown here is derived from an EMBL/GenBank/DDBJ whole genome shotgun (WGS) entry which is preliminary data.</text>
</comment>
<name>A0A420VFZ2_9BACI</name>
<protein>
    <recommendedName>
        <fullName evidence="1">DUF2357 domain-containing protein</fullName>
    </recommendedName>
</protein>
<evidence type="ECO:0000313" key="3">
    <source>
        <dbReference type="Proteomes" id="UP000286235"/>
    </source>
</evidence>
<dbReference type="Pfam" id="PF04411">
    <property type="entry name" value="PDDEXK_7"/>
    <property type="match status" value="1"/>
</dbReference>
<reference evidence="2 3" key="1">
    <citation type="submission" date="2013-12" db="EMBL/GenBank/DDBJ databases">
        <title>Genome and proteome characterization of Caldibacillus debilis GB1 derived from a cellulolytic aero-tolerant co-culture.</title>
        <authorList>
            <person name="Wushke S.T."/>
            <person name="Zhang X."/>
            <person name="Fristensky B."/>
            <person name="Wilkins J.A."/>
            <person name="Levin D.B."/>
            <person name="Sparling R."/>
        </authorList>
    </citation>
    <scope>NUCLEOTIDE SEQUENCE [LARGE SCALE GENOMIC DNA]</scope>
    <source>
        <strain evidence="2 3">GB1</strain>
    </source>
</reference>
<feature type="domain" description="DUF2357" evidence="1">
    <location>
        <begin position="125"/>
        <end position="378"/>
    </location>
</feature>
<sequence length="481" mass="56462">MVSGADQKVLLSIETEDVSLFLKGVPYDLRYLSFKQYQNHLKFEQEWMKLDIDGIGIRTCMVFDASTNELRPYDQGPFPPIFFENGVYQLVVIPKAAELLDFYHEHPGLRNAVSAVGEKNHFLLMGQLDFKNEVGFTTFSIRKNGEEILSVTLEIFPSKLSYKKDYVQLLREVSDEVYNLAFHFIKKTYLTGNVESTNKPSSTEFYRLLEHFFSEFLHAIQLIERQPHLQLKKEYEWVSAHRIRKSNSRTRKFIAGRPHLFAEAEKGISINGKSFLPTKGWNVKKTISHDNWENRFVKYMMWRLVQKLDDLKRRLEGKNSRYELEPDPETIQKIDEGKKLLNDRLQNSFWKQIGKLDRSVINQVVQMKAGYRDAFKIYLILMKGIILQGNLLRMSLKDVALLYEYWTYLKMGQILRTHFIIEKQDVVTYKYGSLFVKLEEGASAEQVFRHPQTNEKIILSYQKNIHSVTNRQPKAGYFFAN</sequence>
<dbReference type="AlphaFoldDB" id="A0A420VFZ2"/>
<dbReference type="EMBL" id="AZRV01000015">
    <property type="protein sequence ID" value="RKO62527.1"/>
    <property type="molecule type" value="Genomic_DNA"/>
</dbReference>
<gene>
    <name evidence="2" type="ORF">Cdeb_03230</name>
</gene>
<dbReference type="Pfam" id="PF09823">
    <property type="entry name" value="DUF2357"/>
    <property type="match status" value="1"/>
</dbReference>
<evidence type="ECO:0000259" key="1">
    <source>
        <dbReference type="Pfam" id="PF09823"/>
    </source>
</evidence>
<dbReference type="InterPro" id="IPR018633">
    <property type="entry name" value="DUF2357"/>
</dbReference>
<proteinExistence type="predicted"/>
<accession>A0A420VFZ2</accession>
<dbReference type="InterPro" id="IPR007505">
    <property type="entry name" value="PDDEXK_7"/>
</dbReference>
<evidence type="ECO:0000313" key="2">
    <source>
        <dbReference type="EMBL" id="RKO62527.1"/>
    </source>
</evidence>
<dbReference type="Proteomes" id="UP000286235">
    <property type="component" value="Unassembled WGS sequence"/>
</dbReference>
<organism evidence="2 3">
    <name type="scientific">Caldibacillus debilis GB1</name>
    <dbReference type="NCBI Taxonomy" id="1339248"/>
    <lineage>
        <taxon>Bacteria</taxon>
        <taxon>Bacillati</taxon>
        <taxon>Bacillota</taxon>
        <taxon>Bacilli</taxon>
        <taxon>Bacillales</taxon>
        <taxon>Bacillaceae</taxon>
        <taxon>Caldibacillus</taxon>
    </lineage>
</organism>
<keyword evidence="3" id="KW-1185">Reference proteome</keyword>